<evidence type="ECO:0000313" key="1">
    <source>
        <dbReference type="EMBL" id="ABK43740.1"/>
    </source>
</evidence>
<gene>
    <name evidence="1" type="ordered locus">Mmc1_1229</name>
</gene>
<name>A0L6Z7_MAGMM</name>
<dbReference type="HOGENOM" id="CLU_2142867_0_0_5"/>
<dbReference type="STRING" id="156889.Mmc1_1229"/>
<reference evidence="2" key="1">
    <citation type="journal article" date="2009" name="Appl. Environ. Microbiol.">
        <title>Complete genome sequence of the chemolithoautotrophic marine magnetotactic coccus strain MC-1.</title>
        <authorList>
            <person name="Schubbe S."/>
            <person name="Williams T.J."/>
            <person name="Xie G."/>
            <person name="Kiss H.E."/>
            <person name="Brettin T.S."/>
            <person name="Martinez D."/>
            <person name="Ross C.A."/>
            <person name="Schuler D."/>
            <person name="Cox B.L."/>
            <person name="Nealson K.H."/>
            <person name="Bazylinski D.A."/>
        </authorList>
    </citation>
    <scope>NUCLEOTIDE SEQUENCE [LARGE SCALE GENOMIC DNA]</scope>
    <source>
        <strain evidence="2">ATCC BAA-1437 / JCM 17883 / MC-1</strain>
    </source>
</reference>
<proteinExistence type="predicted"/>
<organism evidence="1 2">
    <name type="scientific">Magnetococcus marinus (strain ATCC BAA-1437 / JCM 17883 / MC-1)</name>
    <dbReference type="NCBI Taxonomy" id="156889"/>
    <lineage>
        <taxon>Bacteria</taxon>
        <taxon>Pseudomonadati</taxon>
        <taxon>Pseudomonadota</taxon>
        <taxon>Magnetococcia</taxon>
        <taxon>Magnetococcales</taxon>
        <taxon>Magnetococcaceae</taxon>
        <taxon>Magnetococcus</taxon>
    </lineage>
</organism>
<dbReference type="KEGG" id="mgm:Mmc1_1229"/>
<protein>
    <submittedName>
        <fullName evidence="1">Uncharacterized protein</fullName>
    </submittedName>
</protein>
<accession>A0L6Z7</accession>
<keyword evidence="2" id="KW-1185">Reference proteome</keyword>
<dbReference type="RefSeq" id="WP_011712895.1">
    <property type="nucleotide sequence ID" value="NC_008576.1"/>
</dbReference>
<dbReference type="EMBL" id="CP000471">
    <property type="protein sequence ID" value="ABK43740.1"/>
    <property type="molecule type" value="Genomic_DNA"/>
</dbReference>
<evidence type="ECO:0000313" key="2">
    <source>
        <dbReference type="Proteomes" id="UP000002586"/>
    </source>
</evidence>
<dbReference type="Proteomes" id="UP000002586">
    <property type="component" value="Chromosome"/>
</dbReference>
<sequence>MTLNTNSNRENAAPEMGLWAAVLNQAMKDAKALIKKVQQEPSLRESPLFRADVRHMTRYFRSKATGPGSFIFICDLLGMNHEQAAQQIEQHYLRHLQPVQQRTTSRYEALAS</sequence>
<dbReference type="AlphaFoldDB" id="A0L6Z7"/>
<reference evidence="1 2" key="2">
    <citation type="journal article" date="2012" name="Int. J. Syst. Evol. Microbiol.">
        <title>Magnetococcus marinus gen. nov., sp. nov., a marine, magnetotactic bacterium that represents a novel lineage (Magnetococcaceae fam. nov.; Magnetococcales ord. nov.) at the base of the Alphaproteobacteria.</title>
        <authorList>
            <person name="Bazylinski D.A."/>
            <person name="Williams T.J."/>
            <person name="Lefevre C.T."/>
            <person name="Berg R.J."/>
            <person name="Zhang C.L."/>
            <person name="Bowser S.S."/>
            <person name="Dean A.J."/>
            <person name="Beveridge T.J."/>
        </authorList>
    </citation>
    <scope>NUCLEOTIDE SEQUENCE [LARGE SCALE GENOMIC DNA]</scope>
    <source>
        <strain evidence="2">ATCC BAA-1437 / JCM 17883 / MC-1</strain>
    </source>
</reference>